<evidence type="ECO:0000313" key="2">
    <source>
        <dbReference type="Proteomes" id="UP000570361"/>
    </source>
</evidence>
<accession>A0A7W5B240</accession>
<dbReference type="AlphaFoldDB" id="A0A7W5B240"/>
<protein>
    <submittedName>
        <fullName evidence="1">Uncharacterized protein</fullName>
    </submittedName>
</protein>
<gene>
    <name evidence="1" type="ORF">FHS18_004949</name>
</gene>
<evidence type="ECO:0000313" key="1">
    <source>
        <dbReference type="EMBL" id="MBB3112847.1"/>
    </source>
</evidence>
<reference evidence="1 2" key="1">
    <citation type="submission" date="2020-08" db="EMBL/GenBank/DDBJ databases">
        <title>Genomic Encyclopedia of Type Strains, Phase III (KMG-III): the genomes of soil and plant-associated and newly described type strains.</title>
        <authorList>
            <person name="Whitman W."/>
        </authorList>
    </citation>
    <scope>NUCLEOTIDE SEQUENCE [LARGE SCALE GENOMIC DNA]</scope>
    <source>
        <strain evidence="1 2">CECT 5862</strain>
    </source>
</reference>
<comment type="caution">
    <text evidence="1">The sequence shown here is derived from an EMBL/GenBank/DDBJ whole genome shotgun (WGS) entry which is preliminary data.</text>
</comment>
<dbReference type="EMBL" id="JACHXK010000014">
    <property type="protein sequence ID" value="MBB3112847.1"/>
    <property type="molecule type" value="Genomic_DNA"/>
</dbReference>
<sequence length="52" mass="5708">MTNTLMIQRVNAGVTTKQSNVKRVHEGGRQAMTSTLMIQRVDTGATTQGKPY</sequence>
<dbReference type="Proteomes" id="UP000570361">
    <property type="component" value="Unassembled WGS sequence"/>
</dbReference>
<keyword evidence="2" id="KW-1185">Reference proteome</keyword>
<name>A0A7W5B240_9BACL</name>
<proteinExistence type="predicted"/>
<organism evidence="1 2">
    <name type="scientific">Paenibacillus phyllosphaerae</name>
    <dbReference type="NCBI Taxonomy" id="274593"/>
    <lineage>
        <taxon>Bacteria</taxon>
        <taxon>Bacillati</taxon>
        <taxon>Bacillota</taxon>
        <taxon>Bacilli</taxon>
        <taxon>Bacillales</taxon>
        <taxon>Paenibacillaceae</taxon>
        <taxon>Paenibacillus</taxon>
    </lineage>
</organism>